<sequence>MLWIALYFPALSLDWIERRFPEALIPAIGVTVRKGNQICIQQANKPAQARGVMAGQPLASALAVFPDLVIMEQDPREEGKALQQAVYAALRFTPNIAVQNNGLIAEVSGSLKLFGSLKKLCQSLNRVVTAQGLQLSAGIAPTATAAWLLARSAQQGTVINGKGEEFRILLDALPVGLLESAQPHLEVIRGIGCKTLADLRRLPRSGVARRFGPDLPVELDRAYGDSPDPQKWFEAPEDFQQKIKMMGLIENAELLLVPAQRMVEQMCGWLALRHAAVSAFSFVLHHEYSLRQPHKFTSVNIRLSEQSSDPAHLMLLLREHLERTKIVAPVCELELTADEIAAGADGNLELFPTVQSGTTSLNRFIEKLSSRLGPEAITGLKVISDHRPEYSQRLELSGTGGLNCFSKREANSQIIPPESPRPAWLMKIPLELKVQRGRPVYESPLKLLAGPERIEAGWWDEVAVARDYFIAENNQGQLLWIYREHNPVEKDKGNKGGNWYLQGLFG</sequence>
<reference evidence="4 5" key="1">
    <citation type="submission" date="2016-10" db="EMBL/GenBank/DDBJ databases">
        <authorList>
            <person name="de Groot N.N."/>
        </authorList>
    </citation>
    <scope>NUCLEOTIDE SEQUENCE [LARGE SCALE GENOMIC DNA]</scope>
    <source>
        <strain evidence="4 5">Nl18</strain>
    </source>
</reference>
<dbReference type="SUPFAM" id="SSF56672">
    <property type="entry name" value="DNA/RNA polymerases"/>
    <property type="match status" value="1"/>
</dbReference>
<dbReference type="PANTHER" id="PTHR35369">
    <property type="entry name" value="BLR3025 PROTEIN-RELATED"/>
    <property type="match status" value="1"/>
</dbReference>
<dbReference type="CDD" id="cd03468">
    <property type="entry name" value="PolY_like"/>
    <property type="match status" value="1"/>
</dbReference>
<dbReference type="PANTHER" id="PTHR35369:SF2">
    <property type="entry name" value="BLR3025 PROTEIN"/>
    <property type="match status" value="1"/>
</dbReference>
<dbReference type="Gene3D" id="3.40.1170.60">
    <property type="match status" value="1"/>
</dbReference>
<gene>
    <name evidence="4" type="ORF">SAMN05216404_10976</name>
</gene>
<keyword evidence="2" id="KW-0227">DNA damage</keyword>
<evidence type="ECO:0000313" key="4">
    <source>
        <dbReference type="EMBL" id="SEN96927.1"/>
    </source>
</evidence>
<name>A0A1H8KVJ2_9PROT</name>
<evidence type="ECO:0000313" key="5">
    <source>
        <dbReference type="Proteomes" id="UP000183898"/>
    </source>
</evidence>
<dbReference type="InterPro" id="IPR043502">
    <property type="entry name" value="DNA/RNA_pol_sf"/>
</dbReference>
<evidence type="ECO:0000256" key="2">
    <source>
        <dbReference type="ARBA" id="ARBA00022763"/>
    </source>
</evidence>
<comment type="similarity">
    <text evidence="1">Belongs to the DNA polymerase type-Y family.</text>
</comment>
<dbReference type="GO" id="GO:0006281">
    <property type="term" value="P:DNA repair"/>
    <property type="evidence" value="ECO:0007669"/>
    <property type="project" value="InterPro"/>
</dbReference>
<proteinExistence type="inferred from homology"/>
<organism evidence="4 5">
    <name type="scientific">Nitrosospira multiformis</name>
    <dbReference type="NCBI Taxonomy" id="1231"/>
    <lineage>
        <taxon>Bacteria</taxon>
        <taxon>Pseudomonadati</taxon>
        <taxon>Pseudomonadota</taxon>
        <taxon>Betaproteobacteria</taxon>
        <taxon>Nitrosomonadales</taxon>
        <taxon>Nitrosomonadaceae</taxon>
        <taxon>Nitrosospira</taxon>
    </lineage>
</organism>
<accession>A0A1H8KVJ2</accession>
<dbReference type="Proteomes" id="UP000183898">
    <property type="component" value="Unassembled WGS sequence"/>
</dbReference>
<dbReference type="AlphaFoldDB" id="A0A1H8KVJ2"/>
<dbReference type="InterPro" id="IPR043128">
    <property type="entry name" value="Rev_trsase/Diguanyl_cyclase"/>
</dbReference>
<dbReference type="InterPro" id="IPR001126">
    <property type="entry name" value="UmuC"/>
</dbReference>
<dbReference type="RefSeq" id="WP_074747196.1">
    <property type="nucleotide sequence ID" value="NZ_FOCT01000009.1"/>
</dbReference>
<evidence type="ECO:0000259" key="3">
    <source>
        <dbReference type="Pfam" id="PF00817"/>
    </source>
</evidence>
<evidence type="ECO:0000256" key="1">
    <source>
        <dbReference type="ARBA" id="ARBA00010945"/>
    </source>
</evidence>
<dbReference type="InterPro" id="IPR050356">
    <property type="entry name" value="SulA_CellDiv_inhibitor"/>
</dbReference>
<dbReference type="Pfam" id="PF00817">
    <property type="entry name" value="IMS"/>
    <property type="match status" value="1"/>
</dbReference>
<protein>
    <submittedName>
        <fullName evidence="4">Protein ImuB</fullName>
    </submittedName>
</protein>
<dbReference type="EMBL" id="FOCT01000009">
    <property type="protein sequence ID" value="SEN96927.1"/>
    <property type="molecule type" value="Genomic_DNA"/>
</dbReference>
<dbReference type="Gene3D" id="3.30.70.270">
    <property type="match status" value="1"/>
</dbReference>
<feature type="domain" description="UmuC" evidence="3">
    <location>
        <begin position="32"/>
        <end position="150"/>
    </location>
</feature>